<dbReference type="InterPro" id="IPR011701">
    <property type="entry name" value="MFS"/>
</dbReference>
<evidence type="ECO:0000256" key="5">
    <source>
        <dbReference type="SAM" id="Phobius"/>
    </source>
</evidence>
<proteinExistence type="predicted"/>
<dbReference type="InterPro" id="IPR051068">
    <property type="entry name" value="MFS_Domain-Containing_Protein"/>
</dbReference>
<evidence type="ECO:0000313" key="6">
    <source>
        <dbReference type="EMBL" id="KAK5983657.1"/>
    </source>
</evidence>
<dbReference type="EMBL" id="WIXE01003761">
    <property type="protein sequence ID" value="KAK5983657.1"/>
    <property type="molecule type" value="Genomic_DNA"/>
</dbReference>
<comment type="subcellular location">
    <subcellularLocation>
        <location evidence="1">Membrane</location>
        <topology evidence="1">Multi-pass membrane protein</topology>
    </subcellularLocation>
</comment>
<keyword evidence="2 5" id="KW-0812">Transmembrane</keyword>
<feature type="transmembrane region" description="Helical" evidence="5">
    <location>
        <begin position="139"/>
        <end position="161"/>
    </location>
</feature>
<evidence type="ECO:0000256" key="4">
    <source>
        <dbReference type="ARBA" id="ARBA00023136"/>
    </source>
</evidence>
<feature type="transmembrane region" description="Helical" evidence="5">
    <location>
        <begin position="12"/>
        <end position="33"/>
    </location>
</feature>
<evidence type="ECO:0000256" key="2">
    <source>
        <dbReference type="ARBA" id="ARBA00022692"/>
    </source>
</evidence>
<keyword evidence="4 5" id="KW-0472">Membrane</keyword>
<comment type="caution">
    <text evidence="6">The sequence shown here is derived from an EMBL/GenBank/DDBJ whole genome shotgun (WGS) entry which is preliminary data.</text>
</comment>
<organism evidence="6 7">
    <name type="scientific">Trichostrongylus colubriformis</name>
    <name type="common">Black scour worm</name>
    <dbReference type="NCBI Taxonomy" id="6319"/>
    <lineage>
        <taxon>Eukaryota</taxon>
        <taxon>Metazoa</taxon>
        <taxon>Ecdysozoa</taxon>
        <taxon>Nematoda</taxon>
        <taxon>Chromadorea</taxon>
        <taxon>Rhabditida</taxon>
        <taxon>Rhabditina</taxon>
        <taxon>Rhabditomorpha</taxon>
        <taxon>Strongyloidea</taxon>
        <taxon>Trichostrongylidae</taxon>
        <taxon>Trichostrongylus</taxon>
    </lineage>
</organism>
<reference evidence="6 7" key="1">
    <citation type="submission" date="2019-10" db="EMBL/GenBank/DDBJ databases">
        <title>Assembly and Annotation for the nematode Trichostrongylus colubriformis.</title>
        <authorList>
            <person name="Martin J."/>
        </authorList>
    </citation>
    <scope>NUCLEOTIDE SEQUENCE [LARGE SCALE GENOMIC DNA]</scope>
    <source>
        <strain evidence="6">G859</strain>
        <tissue evidence="6">Whole worm</tissue>
    </source>
</reference>
<protein>
    <submittedName>
        <fullName evidence="6">Major facilitator superfamily domain-containing protein 8</fullName>
    </submittedName>
</protein>
<dbReference type="SUPFAM" id="SSF103473">
    <property type="entry name" value="MFS general substrate transporter"/>
    <property type="match status" value="1"/>
</dbReference>
<name>A0AAN8IW48_TRICO</name>
<keyword evidence="7" id="KW-1185">Reference proteome</keyword>
<dbReference type="GO" id="GO:0022857">
    <property type="term" value="F:transmembrane transporter activity"/>
    <property type="evidence" value="ECO:0007669"/>
    <property type="project" value="InterPro"/>
</dbReference>
<dbReference type="AlphaFoldDB" id="A0AAN8IW48"/>
<dbReference type="GO" id="GO:0005765">
    <property type="term" value="C:lysosomal membrane"/>
    <property type="evidence" value="ECO:0007669"/>
    <property type="project" value="TreeGrafter"/>
</dbReference>
<gene>
    <name evidence="6" type="ORF">GCK32_013730</name>
</gene>
<keyword evidence="3 5" id="KW-1133">Transmembrane helix</keyword>
<dbReference type="PANTHER" id="PTHR23510">
    <property type="entry name" value="INNER MEMBRANE TRANSPORT PROTEIN YAJR"/>
    <property type="match status" value="1"/>
</dbReference>
<dbReference type="Proteomes" id="UP001331761">
    <property type="component" value="Unassembled WGS sequence"/>
</dbReference>
<feature type="transmembrane region" description="Helical" evidence="5">
    <location>
        <begin position="97"/>
        <end position="118"/>
    </location>
</feature>
<evidence type="ECO:0000256" key="3">
    <source>
        <dbReference type="ARBA" id="ARBA00022989"/>
    </source>
</evidence>
<evidence type="ECO:0000256" key="1">
    <source>
        <dbReference type="ARBA" id="ARBA00004141"/>
    </source>
</evidence>
<feature type="transmembrane region" description="Helical" evidence="5">
    <location>
        <begin position="167"/>
        <end position="187"/>
    </location>
</feature>
<dbReference type="InterPro" id="IPR036259">
    <property type="entry name" value="MFS_trans_sf"/>
</dbReference>
<feature type="transmembrane region" description="Helical" evidence="5">
    <location>
        <begin position="45"/>
        <end position="62"/>
    </location>
</feature>
<dbReference type="Gene3D" id="1.20.1250.20">
    <property type="entry name" value="MFS general substrate transporter like domains"/>
    <property type="match status" value="1"/>
</dbReference>
<accession>A0AAN8IW48</accession>
<dbReference type="Pfam" id="PF07690">
    <property type="entry name" value="MFS_1"/>
    <property type="match status" value="1"/>
</dbReference>
<evidence type="ECO:0000313" key="7">
    <source>
        <dbReference type="Proteomes" id="UP001331761"/>
    </source>
</evidence>
<sequence length="213" mass="24135">MYDWKDSDAVLYNGIFQTASCLMSASMNFAIGYTKIGKIEKRKQIIFGLVVFLLFHLFNYPWSFYPGPLNYIPAGKNSSEIGGCLRSYEWCAHTVRVPFPIFLICFVFFFGSSFPFVGSPSGALYSEILGPRKQGTMQGLHSFCGSMSQFAAPIFITYLFRHSGYKYIMLTQIGTIGFALLLVVLFYKRLVPLKLRPEPGKPAKYKDGVFYTM</sequence>
<dbReference type="PANTHER" id="PTHR23510:SF28">
    <property type="entry name" value="MAJOR FACILITATOR SUPERFAMILY (MFS) PROFILE DOMAIN-CONTAINING PROTEIN"/>
    <property type="match status" value="1"/>
</dbReference>